<dbReference type="AlphaFoldDB" id="A0A3Q8X9T7"/>
<dbReference type="KEGG" id="palb:EJC50_25175"/>
<accession>A0A3Q8X9T7</accession>
<dbReference type="Proteomes" id="UP000272528">
    <property type="component" value="Chromosome"/>
</dbReference>
<evidence type="ECO:0000313" key="1">
    <source>
        <dbReference type="EMBL" id="AZN42614.1"/>
    </source>
</evidence>
<organism evidence="1 2">
    <name type="scientific">Paenibacillus albus</name>
    <dbReference type="NCBI Taxonomy" id="2495582"/>
    <lineage>
        <taxon>Bacteria</taxon>
        <taxon>Bacillati</taxon>
        <taxon>Bacillota</taxon>
        <taxon>Bacilli</taxon>
        <taxon>Bacillales</taxon>
        <taxon>Paenibacillaceae</taxon>
        <taxon>Paenibacillus</taxon>
    </lineage>
</organism>
<reference evidence="2" key="1">
    <citation type="submission" date="2018-12" db="EMBL/GenBank/DDBJ databases">
        <title>Genome sequence of Peanibacillus sp.</title>
        <authorList>
            <person name="Subramani G."/>
            <person name="Srinivasan S."/>
            <person name="Kim M.K."/>
        </authorList>
    </citation>
    <scope>NUCLEOTIDE SEQUENCE [LARGE SCALE GENOMIC DNA]</scope>
    <source>
        <strain evidence="2">18JY67-1</strain>
    </source>
</reference>
<keyword evidence="2" id="KW-1185">Reference proteome</keyword>
<gene>
    <name evidence="1" type="ORF">EJC50_25175</name>
</gene>
<dbReference type="RefSeq" id="WP_126018494.1">
    <property type="nucleotide sequence ID" value="NZ_CP034437.1"/>
</dbReference>
<sequence>MYSTGIVTNTRDTGTAATNVVLNVHNTNELSLTTIIRIVASVDSDTFYVAYLNGFVTPSGGYEVMTFNIAGNVAYEVQLLFDLTTNDGTLPALVSVYGIDEFGNPSVNQGFAPGDLYLSTQDFSL</sequence>
<proteinExistence type="predicted"/>
<evidence type="ECO:0000313" key="2">
    <source>
        <dbReference type="Proteomes" id="UP000272528"/>
    </source>
</evidence>
<dbReference type="EMBL" id="CP034437">
    <property type="protein sequence ID" value="AZN42614.1"/>
    <property type="molecule type" value="Genomic_DNA"/>
</dbReference>
<dbReference type="OrthoDB" id="2616624at2"/>
<protein>
    <submittedName>
        <fullName evidence="1">Uncharacterized protein</fullName>
    </submittedName>
</protein>
<name>A0A3Q8X9T7_9BACL</name>